<geneLocation type="mitochondrion" evidence="12"/>
<keyword evidence="5 10" id="KW-0812">Transmembrane</keyword>
<feature type="transmembrane region" description="Helical" evidence="10">
    <location>
        <begin position="7"/>
        <end position="38"/>
    </location>
</feature>
<proteinExistence type="evidence at transcript level"/>
<comment type="similarity">
    <text evidence="2">Belongs to the cytochrome c oxidase subunit 3 family.</text>
</comment>
<dbReference type="AlphaFoldDB" id="O79349"/>
<dbReference type="InterPro" id="IPR024791">
    <property type="entry name" value="Cyt_c/ubiquinol_Oxase_su3"/>
</dbReference>
<evidence type="ECO:0000256" key="9">
    <source>
        <dbReference type="ARBA" id="ARBA00031625"/>
    </source>
</evidence>
<sequence length="288" mass="34465">MFLFRVIFVGVSGVFLFLSLPAVCIVFFVVIWIGFMILCFGSFVFVDLGFVFFFVLGLFCILFLMCDLFCDIFRGIFDFVSFIRCLQYCFLWFVISEFVLFVTFFAVVFGYVLFLCCEFAFVFCLPISFCCLLVEFGFCFYWFYLDLFNLLINTFLLFVSGLFLNFVLFLFWFRFFCMVICFLWLGLLFGFMFLCNQLWEFVILFVTCSCGLFGSILFCIDILHFTHVFLGVFLMFICICRCFVFLCMDTRFVFLYVVVLYWHFVDCVWFFLLRFVYFDVLVVMYLCV</sequence>
<evidence type="ECO:0000256" key="3">
    <source>
        <dbReference type="ARBA" id="ARBA00012949"/>
    </source>
</evidence>
<dbReference type="PROSITE" id="PS50253">
    <property type="entry name" value="COX3"/>
    <property type="match status" value="1"/>
</dbReference>
<evidence type="ECO:0000256" key="8">
    <source>
        <dbReference type="ARBA" id="ARBA00023136"/>
    </source>
</evidence>
<dbReference type="PIR" id="S36956">
    <property type="entry name" value="S36956"/>
</dbReference>
<feature type="transmembrane region" description="Helical" evidence="10">
    <location>
        <begin position="173"/>
        <end position="194"/>
    </location>
</feature>
<comment type="subcellular location">
    <subcellularLocation>
        <location evidence="1">Membrane</location>
        <topology evidence="1">Multi-pass membrane protein</topology>
    </subcellularLocation>
</comment>
<keyword evidence="7 10" id="KW-1133">Transmembrane helix</keyword>
<evidence type="ECO:0000256" key="6">
    <source>
        <dbReference type="ARBA" id="ARBA00022967"/>
    </source>
</evidence>
<evidence type="ECO:0000256" key="1">
    <source>
        <dbReference type="ARBA" id="ARBA00004141"/>
    </source>
</evidence>
<dbReference type="GO" id="GO:0004129">
    <property type="term" value="F:cytochrome-c oxidase activity"/>
    <property type="evidence" value="ECO:0007669"/>
    <property type="project" value="UniProtKB-EC"/>
</dbReference>
<evidence type="ECO:0000256" key="5">
    <source>
        <dbReference type="ARBA" id="ARBA00022692"/>
    </source>
</evidence>
<feature type="transmembrane region" description="Helical" evidence="10">
    <location>
        <begin position="50"/>
        <end position="70"/>
    </location>
</feature>
<evidence type="ECO:0000256" key="10">
    <source>
        <dbReference type="SAM" id="Phobius"/>
    </source>
</evidence>
<evidence type="ECO:0000256" key="4">
    <source>
        <dbReference type="ARBA" id="ARBA00015944"/>
    </source>
</evidence>
<dbReference type="GO" id="GO:0016020">
    <property type="term" value="C:membrane"/>
    <property type="evidence" value="ECO:0007669"/>
    <property type="project" value="UniProtKB-SubCell"/>
</dbReference>
<dbReference type="EMBL" id="L10847">
    <property type="protein sequence ID" value="AAD09163.1"/>
    <property type="molecule type" value="mRNA"/>
</dbReference>
<feature type="domain" description="Heme-copper oxidase subunit III family profile" evidence="11">
    <location>
        <begin position="16"/>
        <end position="281"/>
    </location>
</feature>
<dbReference type="PANTHER" id="PTHR11403">
    <property type="entry name" value="CYTOCHROME C OXIDASE SUBUNIT III"/>
    <property type="match status" value="1"/>
</dbReference>
<evidence type="ECO:0000313" key="12">
    <source>
        <dbReference type="EMBL" id="AAD09163.1"/>
    </source>
</evidence>
<dbReference type="SUPFAM" id="SSF81452">
    <property type="entry name" value="Cytochrome c oxidase subunit III-like"/>
    <property type="match status" value="1"/>
</dbReference>
<evidence type="ECO:0000256" key="7">
    <source>
        <dbReference type="ARBA" id="ARBA00022989"/>
    </source>
</evidence>
<feature type="transmembrane region" description="Helical" evidence="10">
    <location>
        <begin position="150"/>
        <end position="167"/>
    </location>
</feature>
<feature type="transmembrane region" description="Helical" evidence="10">
    <location>
        <begin position="201"/>
        <end position="223"/>
    </location>
</feature>
<dbReference type="InterPro" id="IPR000298">
    <property type="entry name" value="Cyt_c_oxidase-like_su3"/>
</dbReference>
<keyword evidence="6" id="KW-1278">Translocase</keyword>
<evidence type="ECO:0000256" key="2">
    <source>
        <dbReference type="ARBA" id="ARBA00010581"/>
    </source>
</evidence>
<protein>
    <recommendedName>
        <fullName evidence="4">Cytochrome c oxidase subunit 3</fullName>
        <ecNumber evidence="3">7.1.1.9</ecNumber>
    </recommendedName>
    <alternativeName>
        <fullName evidence="9">Cytochrome c oxidase polypeptide III</fullName>
    </alternativeName>
</protein>
<name>O79349_LAFMA</name>
<evidence type="ECO:0000259" key="11">
    <source>
        <dbReference type="PROSITE" id="PS50253"/>
    </source>
</evidence>
<reference evidence="12" key="1">
    <citation type="journal article" date="1993" name="Nature">
        <title>RNA editing as a source of genetic variation.</title>
        <authorList>
            <person name="Landweber L.F."/>
            <person name="Gilbert W."/>
        </authorList>
    </citation>
    <scope>NUCLEOTIDE SEQUENCE</scope>
    <source>
        <strain evidence="12">ATCC30708</strain>
    </source>
</reference>
<dbReference type="Gene3D" id="1.20.120.80">
    <property type="entry name" value="Cytochrome c oxidase, subunit III, four-helix bundle"/>
    <property type="match status" value="1"/>
</dbReference>
<organism evidence="12">
    <name type="scientific">Lafontella mariadeanei</name>
    <name type="common">Herpetomonas mariadeanei</name>
    <dbReference type="NCBI Taxonomy" id="1967301"/>
    <lineage>
        <taxon>Eukaryota</taxon>
        <taxon>Discoba</taxon>
        <taxon>Euglenozoa</taxon>
        <taxon>Kinetoplastea</taxon>
        <taxon>Metakinetoplastina</taxon>
        <taxon>Trypanosomatida</taxon>
        <taxon>Trypanosomatidae</taxon>
        <taxon>Lafontella</taxon>
    </lineage>
</organism>
<dbReference type="GO" id="GO:0019646">
    <property type="term" value="P:aerobic electron transport chain"/>
    <property type="evidence" value="ECO:0007669"/>
    <property type="project" value="InterPro"/>
</dbReference>
<dbReference type="InterPro" id="IPR035973">
    <property type="entry name" value="Cyt_c_oxidase_su3-like_sf"/>
</dbReference>
<accession>O79349</accession>
<gene>
    <name evidence="12" type="primary">COIII</name>
</gene>
<feature type="transmembrane region" description="Helical" evidence="10">
    <location>
        <begin position="253"/>
        <end position="276"/>
    </location>
</feature>
<reference evidence="12" key="2">
    <citation type="submission" date="1999-01" db="EMBL/GenBank/DDBJ databases">
        <authorList>
            <person name="Landweber L."/>
        </authorList>
    </citation>
    <scope>NUCLEOTIDE SEQUENCE</scope>
    <source>
        <strain evidence="12">ATCC30708</strain>
    </source>
</reference>
<feature type="transmembrane region" description="Helical" evidence="10">
    <location>
        <begin position="120"/>
        <end position="143"/>
    </location>
</feature>
<dbReference type="PANTHER" id="PTHR11403:SF7">
    <property type="entry name" value="CYTOCHROME C OXIDASE SUBUNIT 3"/>
    <property type="match status" value="1"/>
</dbReference>
<dbReference type="EC" id="7.1.1.9" evidence="3"/>
<feature type="transmembrane region" description="Helical" evidence="10">
    <location>
        <begin position="90"/>
        <end position="114"/>
    </location>
</feature>
<dbReference type="InterPro" id="IPR013833">
    <property type="entry name" value="Cyt_c_oxidase_su3_a-hlx"/>
</dbReference>
<feature type="transmembrane region" description="Helical" evidence="10">
    <location>
        <begin position="229"/>
        <end position="246"/>
    </location>
</feature>
<keyword evidence="8 10" id="KW-0472">Membrane</keyword>